<dbReference type="Pfam" id="PF02826">
    <property type="entry name" value="2-Hacid_dh_C"/>
    <property type="match status" value="1"/>
</dbReference>
<dbReference type="EMBL" id="JAAITB010000005">
    <property type="protein sequence ID" value="NSJ78623.1"/>
    <property type="molecule type" value="Genomic_DNA"/>
</dbReference>
<evidence type="ECO:0000313" key="10">
    <source>
        <dbReference type="Proteomes" id="UP000095598"/>
    </source>
</evidence>
<dbReference type="Proteomes" id="UP001644750">
    <property type="component" value="Unassembled WGS sequence"/>
</dbReference>
<dbReference type="Proteomes" id="UP000095598">
    <property type="component" value="Unassembled WGS sequence"/>
</dbReference>
<dbReference type="RefSeq" id="WP_009203145.1">
    <property type="nucleotide sequence ID" value="NZ_CP132968.1"/>
</dbReference>
<reference evidence="7 10" key="1">
    <citation type="submission" date="2015-09" db="EMBL/GenBank/DDBJ databases">
        <authorList>
            <consortium name="Pathogen Informatics"/>
        </authorList>
    </citation>
    <scope>NUCLEOTIDE SEQUENCE [LARGE SCALE GENOMIC DNA]</scope>
    <source>
        <strain evidence="7 10">2789STDY5608868</strain>
    </source>
</reference>
<dbReference type="PANTHER" id="PTHR43333:SF1">
    <property type="entry name" value="D-ISOMER SPECIFIC 2-HYDROXYACID DEHYDROGENASE NAD-BINDING DOMAIN-CONTAINING PROTEIN"/>
    <property type="match status" value="1"/>
</dbReference>
<dbReference type="GO" id="GO:0030267">
    <property type="term" value="F:glyoxylate reductase (NADPH) activity"/>
    <property type="evidence" value="ECO:0007669"/>
    <property type="project" value="UniProtKB-EC"/>
</dbReference>
<dbReference type="InterPro" id="IPR036291">
    <property type="entry name" value="NAD(P)-bd_dom_sf"/>
</dbReference>
<keyword evidence="11" id="KW-1185">Reference proteome</keyword>
<dbReference type="AlphaFoldDB" id="A0A173R8J1"/>
<evidence type="ECO:0000313" key="7">
    <source>
        <dbReference type="EMBL" id="CUM74284.1"/>
    </source>
</evidence>
<evidence type="ECO:0000256" key="1">
    <source>
        <dbReference type="ARBA" id="ARBA00005854"/>
    </source>
</evidence>
<dbReference type="EMBL" id="CYXT01000001">
    <property type="protein sequence ID" value="CUM74284.1"/>
    <property type="molecule type" value="Genomic_DNA"/>
</dbReference>
<dbReference type="Pfam" id="PF00389">
    <property type="entry name" value="2-Hacid_dh"/>
    <property type="match status" value="1"/>
</dbReference>
<accession>A0A173R8J1</accession>
<evidence type="ECO:0000259" key="6">
    <source>
        <dbReference type="Pfam" id="PF02826"/>
    </source>
</evidence>
<evidence type="ECO:0000313" key="9">
    <source>
        <dbReference type="EMBL" id="WMD16173.1"/>
    </source>
</evidence>
<sequence>MKKDKNILVVMPVKDEHKKTLEQHSQGNKFIYSSYDNVTQEMVQEANVIIGNVDPFYLQEAKNLEWLQLNSAGADPYVKKGVLPEDVILTNATGAYGPSVAEHMLAVLFSLQKKLHLYRDNQNQCEWQDEGGVMSLCGGTLLIVGLGDIGLYFARLMKNFDYHIIGIKRRPGQVPQDIDELHTMDDLDKLLPKADVVLSVLPDSKATRNIFNKDRFEKMKNTSILLNAGRGSAVNTEDLCEALIQGQIYGAGLDVTDPEPLQTQHKLWNVENVIITPHVAGDFHHPATLYRIVDIIAGNLQRYLEGEQLMNIVDTTTGCKL</sequence>
<feature type="domain" description="D-isomer specific 2-hydroxyacid dehydrogenase catalytic" evidence="5">
    <location>
        <begin position="7"/>
        <end position="313"/>
    </location>
</feature>
<dbReference type="PANTHER" id="PTHR43333">
    <property type="entry name" value="2-HACID_DH_C DOMAIN-CONTAINING PROTEIN"/>
    <property type="match status" value="1"/>
</dbReference>
<gene>
    <name evidence="7" type="primary">ghrB</name>
    <name evidence="7" type="ORF">ERS852425_00362</name>
    <name evidence="8" type="ORF">G5A72_03255</name>
    <name evidence="9" type="ORF">RBI15_12540</name>
</gene>
<dbReference type="GeneID" id="92742232"/>
<evidence type="ECO:0000256" key="4">
    <source>
        <dbReference type="RuleBase" id="RU003719"/>
    </source>
</evidence>
<name>A0A173R8J1_ANAHA</name>
<evidence type="ECO:0000256" key="3">
    <source>
        <dbReference type="ARBA" id="ARBA00023027"/>
    </source>
</evidence>
<feature type="domain" description="D-isomer specific 2-hydroxyacid dehydrogenase NAD-binding" evidence="6">
    <location>
        <begin position="106"/>
        <end position="280"/>
    </location>
</feature>
<dbReference type="SUPFAM" id="SSF51735">
    <property type="entry name" value="NAD(P)-binding Rossmann-fold domains"/>
    <property type="match status" value="1"/>
</dbReference>
<reference evidence="9" key="4">
    <citation type="submission" date="2023-08" db="EMBL/GenBank/DDBJ databases">
        <title>Complete Genome Sequences of butyrate producing Anaerostipes hadrus strains BA1 and GIF7 isolated from the terminal ileum of a healthy lean male.</title>
        <authorList>
            <person name="Low A."/>
            <person name="Sheludchenko M."/>
            <person name="Cheng H.E."/>
            <person name="Koh X.Q."/>
            <person name="Lee J."/>
        </authorList>
    </citation>
    <scope>NUCLEOTIDE SEQUENCE</scope>
    <source>
        <strain evidence="9">BA1</strain>
    </source>
</reference>
<evidence type="ECO:0000259" key="5">
    <source>
        <dbReference type="Pfam" id="PF00389"/>
    </source>
</evidence>
<reference evidence="8 11" key="2">
    <citation type="journal article" date="2020" name="Cell Host Microbe">
        <title>Functional and Genomic Variation between Human-Derived Isolates of Lachnospiraceae Reveals Inter- and Intra-Species Diversity.</title>
        <authorList>
            <person name="Sorbara M.T."/>
            <person name="Littmann E.R."/>
            <person name="Fontana E."/>
            <person name="Moody T.U."/>
            <person name="Kohout C.E."/>
            <person name="Gjonbalaj M."/>
            <person name="Eaton V."/>
            <person name="Seok R."/>
            <person name="Leiner I.M."/>
            <person name="Pamer E.G."/>
        </authorList>
    </citation>
    <scope>NUCLEOTIDE SEQUENCE [LARGE SCALE GENOMIC DNA]</scope>
    <source>
        <strain evidence="8 11">MSK.14.57</strain>
    </source>
</reference>
<dbReference type="SUPFAM" id="SSF52283">
    <property type="entry name" value="Formate/glycerate dehydrogenase catalytic domain-like"/>
    <property type="match status" value="1"/>
</dbReference>
<dbReference type="GO" id="GO:0051287">
    <property type="term" value="F:NAD binding"/>
    <property type="evidence" value="ECO:0007669"/>
    <property type="project" value="InterPro"/>
</dbReference>
<dbReference type="CDD" id="cd05300">
    <property type="entry name" value="2-Hacid_dh_1"/>
    <property type="match status" value="1"/>
</dbReference>
<evidence type="ECO:0000313" key="11">
    <source>
        <dbReference type="Proteomes" id="UP001644750"/>
    </source>
</evidence>
<evidence type="ECO:0000256" key="2">
    <source>
        <dbReference type="ARBA" id="ARBA00023002"/>
    </source>
</evidence>
<dbReference type="Proteomes" id="UP001243496">
    <property type="component" value="Chromosome"/>
</dbReference>
<proteinExistence type="inferred from homology"/>
<protein>
    <submittedName>
        <fullName evidence="8">D-2-hydroxyacid dehydrogenase</fullName>
    </submittedName>
    <submittedName>
        <fullName evidence="7">Glyoxylate/hydroxypyruvate reductase B</fullName>
        <ecNumber evidence="7">1.1.1.79</ecNumber>
    </submittedName>
</protein>
<keyword evidence="7" id="KW-0670">Pyruvate</keyword>
<evidence type="ECO:0000313" key="8">
    <source>
        <dbReference type="EMBL" id="NSJ78623.1"/>
    </source>
</evidence>
<reference evidence="8" key="3">
    <citation type="submission" date="2020-02" db="EMBL/GenBank/DDBJ databases">
        <authorList>
            <person name="Littmann E."/>
            <person name="Sorbara M."/>
        </authorList>
    </citation>
    <scope>NUCLEOTIDE SEQUENCE</scope>
    <source>
        <strain evidence="8">MSK.14.57</strain>
    </source>
</reference>
<organism evidence="7 10">
    <name type="scientific">Anaerostipes hadrus</name>
    <dbReference type="NCBI Taxonomy" id="649756"/>
    <lineage>
        <taxon>Bacteria</taxon>
        <taxon>Bacillati</taxon>
        <taxon>Bacillota</taxon>
        <taxon>Clostridia</taxon>
        <taxon>Lachnospirales</taxon>
        <taxon>Lachnospiraceae</taxon>
        <taxon>Anaerostipes</taxon>
    </lineage>
</organism>
<keyword evidence="2 4" id="KW-0560">Oxidoreductase</keyword>
<dbReference type="InterPro" id="IPR006140">
    <property type="entry name" value="D-isomer_DH_NAD-bd"/>
</dbReference>
<keyword evidence="3" id="KW-0520">NAD</keyword>
<dbReference type="EMBL" id="CP132968">
    <property type="protein sequence ID" value="WMD16173.1"/>
    <property type="molecule type" value="Genomic_DNA"/>
</dbReference>
<dbReference type="Gene3D" id="3.40.50.720">
    <property type="entry name" value="NAD(P)-binding Rossmann-like Domain"/>
    <property type="match status" value="2"/>
</dbReference>
<comment type="similarity">
    <text evidence="1 4">Belongs to the D-isomer specific 2-hydroxyacid dehydrogenase family.</text>
</comment>
<dbReference type="InterPro" id="IPR006139">
    <property type="entry name" value="D-isomer_2_OHA_DH_cat_dom"/>
</dbReference>
<dbReference type="EC" id="1.1.1.79" evidence="7"/>